<reference evidence="4 5" key="1">
    <citation type="submission" date="2017-12" db="EMBL/GenBank/DDBJ databases">
        <title>Genomic Encyclopedia of Type Strains, Phase III (KMG-III): the genomes of soil and plant-associated and newly described type strains.</title>
        <authorList>
            <person name="Whitman W."/>
        </authorList>
    </citation>
    <scope>NUCLEOTIDE SEQUENCE [LARGE SCALE GENOMIC DNA]</scope>
    <source>
        <strain evidence="4 5">LP43</strain>
    </source>
</reference>
<keyword evidence="2" id="KW-0677">Repeat</keyword>
<dbReference type="Pfam" id="PF00132">
    <property type="entry name" value="Hexapep"/>
    <property type="match status" value="1"/>
</dbReference>
<evidence type="ECO:0000313" key="5">
    <source>
        <dbReference type="Proteomes" id="UP000233782"/>
    </source>
</evidence>
<dbReference type="OrthoDB" id="9814490at2"/>
<dbReference type="InterPro" id="IPR051159">
    <property type="entry name" value="Hexapeptide_acetyltransf"/>
</dbReference>
<dbReference type="Proteomes" id="UP000233782">
    <property type="component" value="Unassembled WGS sequence"/>
</dbReference>
<keyword evidence="5" id="KW-1185">Reference proteome</keyword>
<dbReference type="PANTHER" id="PTHR23416">
    <property type="entry name" value="SIALIC ACID SYNTHASE-RELATED"/>
    <property type="match status" value="1"/>
</dbReference>
<name>A0A2N3U7L7_9BACT</name>
<dbReference type="InterPro" id="IPR018357">
    <property type="entry name" value="Hexapep_transf_CS"/>
</dbReference>
<evidence type="ECO:0000256" key="3">
    <source>
        <dbReference type="ARBA" id="ARBA00023315"/>
    </source>
</evidence>
<dbReference type="InterPro" id="IPR011004">
    <property type="entry name" value="Trimer_LpxA-like_sf"/>
</dbReference>
<protein>
    <submittedName>
        <fullName evidence="4">Acetyltransferase-like isoleucine patch superfamily enzyme</fullName>
    </submittedName>
</protein>
<gene>
    <name evidence="4" type="ORF">BD749_3627</name>
</gene>
<evidence type="ECO:0000313" key="4">
    <source>
        <dbReference type="EMBL" id="PKV62742.1"/>
    </source>
</evidence>
<dbReference type="CDD" id="cd04647">
    <property type="entry name" value="LbH_MAT_like"/>
    <property type="match status" value="1"/>
</dbReference>
<dbReference type="PROSITE" id="PS00101">
    <property type="entry name" value="HEXAPEP_TRANSFERASES"/>
    <property type="match status" value="1"/>
</dbReference>
<dbReference type="InterPro" id="IPR001451">
    <property type="entry name" value="Hexapep"/>
</dbReference>
<dbReference type="SUPFAM" id="SSF51161">
    <property type="entry name" value="Trimeric LpxA-like enzymes"/>
    <property type="match status" value="1"/>
</dbReference>
<keyword evidence="3" id="KW-0012">Acyltransferase</keyword>
<evidence type="ECO:0000256" key="1">
    <source>
        <dbReference type="ARBA" id="ARBA00022679"/>
    </source>
</evidence>
<dbReference type="GO" id="GO:0016746">
    <property type="term" value="F:acyltransferase activity"/>
    <property type="evidence" value="ECO:0007669"/>
    <property type="project" value="UniProtKB-KW"/>
</dbReference>
<organism evidence="4 5">
    <name type="scientific">Pontibacter ramchanderi</name>
    <dbReference type="NCBI Taxonomy" id="1179743"/>
    <lineage>
        <taxon>Bacteria</taxon>
        <taxon>Pseudomonadati</taxon>
        <taxon>Bacteroidota</taxon>
        <taxon>Cytophagia</taxon>
        <taxon>Cytophagales</taxon>
        <taxon>Hymenobacteraceae</taxon>
        <taxon>Pontibacter</taxon>
    </lineage>
</organism>
<accession>A0A2N3U7L7</accession>
<sequence length="194" mass="20713">MIVKVIRRLAGEISLRLLEPLVLALANLLTISYPLPLSSLKGKLLKTIGIRLSSPVFIDKGFKCLYPRNILIAENCSFGHHNKIWAFNKVVIGPYVQTALGVTIVSGGHRTDNFAPLEEDQEVIIEGGNWIGANVTILGGAKIGRGAIIAAGAVVTGTIPPFTIAGGVPARVIKERAASELTISPFGLYQTQSF</sequence>
<keyword evidence="1 4" id="KW-0808">Transferase</keyword>
<dbReference type="EMBL" id="PJMU01000004">
    <property type="protein sequence ID" value="PKV62742.1"/>
    <property type="molecule type" value="Genomic_DNA"/>
</dbReference>
<evidence type="ECO:0000256" key="2">
    <source>
        <dbReference type="ARBA" id="ARBA00022737"/>
    </source>
</evidence>
<dbReference type="Gene3D" id="2.160.10.10">
    <property type="entry name" value="Hexapeptide repeat proteins"/>
    <property type="match status" value="1"/>
</dbReference>
<dbReference type="AlphaFoldDB" id="A0A2N3U7L7"/>
<proteinExistence type="predicted"/>
<comment type="caution">
    <text evidence="4">The sequence shown here is derived from an EMBL/GenBank/DDBJ whole genome shotgun (WGS) entry which is preliminary data.</text>
</comment>